<keyword evidence="3" id="KW-0805">Transcription regulation</keyword>
<evidence type="ECO:0000256" key="3">
    <source>
        <dbReference type="ARBA" id="ARBA00023015"/>
    </source>
</evidence>
<evidence type="ECO:0000313" key="9">
    <source>
        <dbReference type="Proteomes" id="UP000298652"/>
    </source>
</evidence>
<evidence type="ECO:0000256" key="5">
    <source>
        <dbReference type="ARBA" id="ARBA00023242"/>
    </source>
</evidence>
<dbReference type="InterPro" id="IPR054502">
    <property type="entry name" value="bHLH-TF_ACT-like_plant"/>
</dbReference>
<evidence type="ECO:0000256" key="6">
    <source>
        <dbReference type="SAM" id="MobiDB-lite"/>
    </source>
</evidence>
<proteinExistence type="inferred from homology"/>
<keyword evidence="9" id="KW-1185">Reference proteome</keyword>
<dbReference type="AlphaFoldDB" id="A0A4U6WAS9"/>
<sequence>MDPTMGDSLECLWDCLDVEGLQSLNIGADGDNAVAGGQHHDGYSSAPDAGSNSSVAAAAAGSDGSRPGNNNVIVTEQRRRRRLNDRLYALRSVVPNITKMDKASIIKDAIEYILQLQQLEHQLLAELALLEAAAATAHHHPHPLLIGMPMPFTGAATAFAAIGGDDDCAAVSPTKKMKRNPSFSSHGSSSPPVDALEVRVSGAGDKVLVVSVACRHRRDAVAKVCRALEGLRLRVIAANVTAASGTVTHTALVQWSGQRWRRQTVARAGWRGQKRATHQGRGTPCAWPRWQRKRSMRRQWPQQMLSSGCCQTQQKQQKEEIHQTEMKEMVETAITQLDDVIGSPLSSMSY</sequence>
<dbReference type="Proteomes" id="UP000298652">
    <property type="component" value="Chromosome 1"/>
</dbReference>
<dbReference type="OMA" id="VIVTEQR"/>
<dbReference type="GO" id="GO:0046983">
    <property type="term" value="F:protein dimerization activity"/>
    <property type="evidence" value="ECO:0007669"/>
    <property type="project" value="InterPro"/>
</dbReference>
<name>A0A4U6WAS9_SETVI</name>
<dbReference type="Gene3D" id="4.10.280.10">
    <property type="entry name" value="Helix-loop-helix DNA-binding domain"/>
    <property type="match status" value="1"/>
</dbReference>
<feature type="domain" description="BHLH" evidence="7">
    <location>
        <begin position="67"/>
        <end position="116"/>
    </location>
</feature>
<evidence type="ECO:0000259" key="7">
    <source>
        <dbReference type="PROSITE" id="PS50888"/>
    </source>
</evidence>
<evidence type="ECO:0000256" key="2">
    <source>
        <dbReference type="ARBA" id="ARBA00005510"/>
    </source>
</evidence>
<feature type="compositionally biased region" description="Low complexity" evidence="6">
    <location>
        <begin position="49"/>
        <end position="65"/>
    </location>
</feature>
<dbReference type="EMBL" id="CM016552">
    <property type="protein sequence ID" value="TKW39105.1"/>
    <property type="molecule type" value="Genomic_DNA"/>
</dbReference>
<gene>
    <name evidence="8" type="ORF">SEVIR_1G157000v2</name>
</gene>
<evidence type="ECO:0000256" key="1">
    <source>
        <dbReference type="ARBA" id="ARBA00004123"/>
    </source>
</evidence>
<keyword evidence="5" id="KW-0539">Nucleus</keyword>
<dbReference type="Gramene" id="TKW39105">
    <property type="protein sequence ID" value="TKW39105"/>
    <property type="gene ID" value="SEVIR_1G157000v2"/>
</dbReference>
<dbReference type="GO" id="GO:0043565">
    <property type="term" value="F:sequence-specific DNA binding"/>
    <property type="evidence" value="ECO:0007669"/>
    <property type="project" value="TreeGrafter"/>
</dbReference>
<comment type="subcellular location">
    <subcellularLocation>
        <location evidence="1">Nucleus</location>
    </subcellularLocation>
</comment>
<dbReference type="GO" id="GO:0005634">
    <property type="term" value="C:nucleus"/>
    <property type="evidence" value="ECO:0007669"/>
    <property type="project" value="UniProtKB-SubCell"/>
</dbReference>
<dbReference type="SMART" id="SM00353">
    <property type="entry name" value="HLH"/>
    <property type="match status" value="1"/>
</dbReference>
<dbReference type="Pfam" id="PF00010">
    <property type="entry name" value="HLH"/>
    <property type="match status" value="1"/>
</dbReference>
<dbReference type="InterPro" id="IPR011598">
    <property type="entry name" value="bHLH_dom"/>
</dbReference>
<organism evidence="8 9">
    <name type="scientific">Setaria viridis</name>
    <name type="common">Green bristlegrass</name>
    <name type="synonym">Setaria italica subsp. viridis</name>
    <dbReference type="NCBI Taxonomy" id="4556"/>
    <lineage>
        <taxon>Eukaryota</taxon>
        <taxon>Viridiplantae</taxon>
        <taxon>Streptophyta</taxon>
        <taxon>Embryophyta</taxon>
        <taxon>Tracheophyta</taxon>
        <taxon>Spermatophyta</taxon>
        <taxon>Magnoliopsida</taxon>
        <taxon>Liliopsida</taxon>
        <taxon>Poales</taxon>
        <taxon>Poaceae</taxon>
        <taxon>PACMAD clade</taxon>
        <taxon>Panicoideae</taxon>
        <taxon>Panicodae</taxon>
        <taxon>Paniceae</taxon>
        <taxon>Cenchrinae</taxon>
        <taxon>Setaria</taxon>
    </lineage>
</organism>
<dbReference type="InterPro" id="IPR051358">
    <property type="entry name" value="TF_AMS/ICE1/BHLH6-like"/>
</dbReference>
<dbReference type="PANTHER" id="PTHR31945:SF26">
    <property type="entry name" value="TRANSCRIPTION FACTOR BHLH35"/>
    <property type="match status" value="1"/>
</dbReference>
<dbReference type="Pfam" id="PF22754">
    <property type="entry name" value="bHLH-TF_ACT-like_plant"/>
    <property type="match status" value="1"/>
</dbReference>
<protein>
    <recommendedName>
        <fullName evidence="7">BHLH domain-containing protein</fullName>
    </recommendedName>
</protein>
<dbReference type="PANTHER" id="PTHR31945">
    <property type="entry name" value="TRANSCRIPTION FACTOR SCREAM2-RELATED"/>
    <property type="match status" value="1"/>
</dbReference>
<feature type="region of interest" description="Disordered" evidence="6">
    <location>
        <begin position="32"/>
        <end position="74"/>
    </location>
</feature>
<evidence type="ECO:0000313" key="8">
    <source>
        <dbReference type="EMBL" id="TKW39105.1"/>
    </source>
</evidence>
<dbReference type="InterPro" id="IPR036638">
    <property type="entry name" value="HLH_DNA-bd_sf"/>
</dbReference>
<evidence type="ECO:0000256" key="4">
    <source>
        <dbReference type="ARBA" id="ARBA00023163"/>
    </source>
</evidence>
<accession>A0A4U6WAS9</accession>
<dbReference type="PROSITE" id="PS50888">
    <property type="entry name" value="BHLH"/>
    <property type="match status" value="1"/>
</dbReference>
<dbReference type="SUPFAM" id="SSF47459">
    <property type="entry name" value="HLH, helix-loop-helix DNA-binding domain"/>
    <property type="match status" value="1"/>
</dbReference>
<comment type="similarity">
    <text evidence="2">Belongs to the bHLH protein family.</text>
</comment>
<keyword evidence="4" id="KW-0804">Transcription</keyword>
<reference evidence="8" key="1">
    <citation type="submission" date="2019-03" db="EMBL/GenBank/DDBJ databases">
        <title>WGS assembly of Setaria viridis.</title>
        <authorList>
            <person name="Huang P."/>
            <person name="Jenkins J."/>
            <person name="Grimwood J."/>
            <person name="Barry K."/>
            <person name="Healey A."/>
            <person name="Mamidi S."/>
            <person name="Sreedasyam A."/>
            <person name="Shu S."/>
            <person name="Feldman M."/>
            <person name="Wu J."/>
            <person name="Yu Y."/>
            <person name="Chen C."/>
            <person name="Johnson J."/>
            <person name="Rokhsar D."/>
            <person name="Baxter I."/>
            <person name="Schmutz J."/>
            <person name="Brutnell T."/>
            <person name="Kellogg E."/>
        </authorList>
    </citation>
    <scope>NUCLEOTIDE SEQUENCE [LARGE SCALE GENOMIC DNA]</scope>
</reference>
<dbReference type="GO" id="GO:0003700">
    <property type="term" value="F:DNA-binding transcription factor activity"/>
    <property type="evidence" value="ECO:0007669"/>
    <property type="project" value="TreeGrafter"/>
</dbReference>